<dbReference type="PANTHER" id="PTHR37316:SF3">
    <property type="entry name" value="TEICHOIC ACID GLYCEROL-PHOSPHATE TRANSFERASE"/>
    <property type="match status" value="1"/>
</dbReference>
<keyword evidence="1" id="KW-1133">Transmembrane helix</keyword>
<dbReference type="Gene3D" id="3.40.50.12580">
    <property type="match status" value="1"/>
</dbReference>
<protein>
    <submittedName>
        <fullName evidence="2">Predicted glycerophosphotransferase</fullName>
    </submittedName>
</protein>
<dbReference type="AlphaFoldDB" id="A0A5A4U8J9"/>
<dbReference type="InterPro" id="IPR043148">
    <property type="entry name" value="TagF_C"/>
</dbReference>
<proteinExistence type="predicted"/>
<dbReference type="GO" id="GO:0016020">
    <property type="term" value="C:membrane"/>
    <property type="evidence" value="ECO:0007669"/>
    <property type="project" value="InterPro"/>
</dbReference>
<keyword evidence="1" id="KW-0472">Membrane</keyword>
<sequence>MLKKITYILNFIMSFFIFPFFFIRKKITGKKIWLCGAGNGCYENNIASIHDYILNNLSLDRNEIYFVTTNRKLLADNEAFPVLIRGRLKTYALSLLADYLIFDTCNSDIAPGIHHYLSGLKVNVNHGFEGLKKLPVDYYTKIDADIHCASSMREKNIKILKCGAAKEKVFVTGYPRFDRITSYQNSGVKKILFFPTWRSWLENLSNEELSNSTYVKSICNFLCNERLKKYLSENNIFMYYKLHHKICHLNLNLSLCDNIILLKNNDDLTQYIRESDLLITDYSSVVWDFLYNNRKVIFYIFDIEEYILKQGLYYDVRTSLKNYGYTPDEIINFLREKCKEDKEDSVELSSMAGEFFEYRDNKNSERVLKLICEYKI</sequence>
<dbReference type="RefSeq" id="WP_161983859.1">
    <property type="nucleotide sequence ID" value="NZ_BEZX01000023.1"/>
</dbReference>
<keyword evidence="1" id="KW-0812">Transmembrane</keyword>
<dbReference type="PANTHER" id="PTHR37316">
    <property type="entry name" value="TEICHOIC ACID GLYCEROL-PHOSPHATE PRIMASE"/>
    <property type="match status" value="1"/>
</dbReference>
<name>A0A5A4U8J9_ESCAL</name>
<evidence type="ECO:0000313" key="2">
    <source>
        <dbReference type="EMBL" id="BBM62768.1"/>
    </source>
</evidence>
<dbReference type="EMBL" id="LC494335">
    <property type="protein sequence ID" value="BBM62768.1"/>
    <property type="molecule type" value="Genomic_DNA"/>
</dbReference>
<accession>A0A5A4U8J9</accession>
<dbReference type="InterPro" id="IPR007554">
    <property type="entry name" value="Glycerophosphate_synth"/>
</dbReference>
<evidence type="ECO:0000256" key="1">
    <source>
        <dbReference type="SAM" id="Phobius"/>
    </source>
</evidence>
<feature type="transmembrane region" description="Helical" evidence="1">
    <location>
        <begin position="6"/>
        <end position="23"/>
    </location>
</feature>
<dbReference type="Pfam" id="PF04464">
    <property type="entry name" value="Glyphos_transf"/>
    <property type="match status" value="1"/>
</dbReference>
<dbReference type="SUPFAM" id="SSF53756">
    <property type="entry name" value="UDP-Glycosyltransferase/glycogen phosphorylase"/>
    <property type="match status" value="1"/>
</dbReference>
<reference evidence="2" key="1">
    <citation type="submission" date="2019-07" db="EMBL/GenBank/DDBJ databases">
        <title>Overview of O-antigen diversity of Escherichia albertii, an emerging enteropathogen; genetic structure, serology, and development of O-genotyping method.</title>
        <authorList>
            <person name="Ooka T."/>
            <person name="Seto K."/>
            <person name="Ogura Y."/>
            <person name="Iguchi A."/>
            <person name="Imura N."/>
            <person name="Honda M."/>
            <person name="Etoh Y."/>
            <person name="Ikeda T."/>
            <person name="Sugitani W."/>
            <person name="Konno T."/>
            <person name="Kawano K."/>
            <person name="Kudo Y."/>
            <person name="Murakami K."/>
            <person name="Hayashi T."/>
            <person name="Nishi J."/>
        </authorList>
    </citation>
    <scope>NUCLEOTIDE SEQUENCE</scope>
    <source>
        <strain evidence="2">FCI-EC468</strain>
    </source>
</reference>
<keyword evidence="2" id="KW-0808">Transferase</keyword>
<organism evidence="2">
    <name type="scientific">Escherichia albertii</name>
    <dbReference type="NCBI Taxonomy" id="208962"/>
    <lineage>
        <taxon>Bacteria</taxon>
        <taxon>Pseudomonadati</taxon>
        <taxon>Pseudomonadota</taxon>
        <taxon>Gammaproteobacteria</taxon>
        <taxon>Enterobacterales</taxon>
        <taxon>Enterobacteriaceae</taxon>
        <taxon>Escherichia</taxon>
    </lineage>
</organism>
<dbReference type="InterPro" id="IPR051612">
    <property type="entry name" value="Teichoic_Acid_Biosynth"/>
</dbReference>
<dbReference type="GO" id="GO:0047355">
    <property type="term" value="F:CDP-glycerol glycerophosphotransferase activity"/>
    <property type="evidence" value="ECO:0007669"/>
    <property type="project" value="InterPro"/>
</dbReference>